<reference evidence="1 2" key="1">
    <citation type="journal article" date="2013" name="Int. J. Syst. Evol. Microbiol.">
        <title>Comamonas guangdongensis sp. nov., isolated from subterranean forest sediment, and emended description of the genus Comamonas.</title>
        <authorList>
            <person name="Zhang J."/>
            <person name="Wang Y."/>
            <person name="Zhou S."/>
            <person name="Wu C."/>
            <person name="He J."/>
            <person name="Li F."/>
        </authorList>
    </citation>
    <scope>NUCLEOTIDE SEQUENCE [LARGE SCALE GENOMIC DNA]</scope>
    <source>
        <strain evidence="1 2">CCTCC AB2011133</strain>
    </source>
</reference>
<evidence type="ECO:0000313" key="2">
    <source>
        <dbReference type="Proteomes" id="UP001561046"/>
    </source>
</evidence>
<dbReference type="RefSeq" id="WP_369336799.1">
    <property type="nucleotide sequence ID" value="NZ_JBFYGN010000002.1"/>
</dbReference>
<dbReference type="EMBL" id="JBFYGN010000002">
    <property type="protein sequence ID" value="MEX8191577.1"/>
    <property type="molecule type" value="Genomic_DNA"/>
</dbReference>
<proteinExistence type="predicted"/>
<dbReference type="Proteomes" id="UP001561046">
    <property type="component" value="Unassembled WGS sequence"/>
</dbReference>
<sequence>MSNAKHTSAPWEFRSESGYCSQIDGADGTVICCFDEDPNQHDSRLIAAAPELLEALQGMLAYWLAMAPGTRCDEIDNATAAIAKATA</sequence>
<gene>
    <name evidence="1" type="ORF">AB6724_01845</name>
</gene>
<organism evidence="1 2">
    <name type="scientific">Comamonas guangdongensis</name>
    <dbReference type="NCBI Taxonomy" id="510515"/>
    <lineage>
        <taxon>Bacteria</taxon>
        <taxon>Pseudomonadati</taxon>
        <taxon>Pseudomonadota</taxon>
        <taxon>Betaproteobacteria</taxon>
        <taxon>Burkholderiales</taxon>
        <taxon>Comamonadaceae</taxon>
        <taxon>Comamonas</taxon>
    </lineage>
</organism>
<keyword evidence="2" id="KW-1185">Reference proteome</keyword>
<accession>A0ABV3ZPS8</accession>
<name>A0ABV3ZPS8_9BURK</name>
<evidence type="ECO:0000313" key="1">
    <source>
        <dbReference type="EMBL" id="MEX8191577.1"/>
    </source>
</evidence>
<protein>
    <submittedName>
        <fullName evidence="1">Uncharacterized protein</fullName>
    </submittedName>
</protein>
<comment type="caution">
    <text evidence="1">The sequence shown here is derived from an EMBL/GenBank/DDBJ whole genome shotgun (WGS) entry which is preliminary data.</text>
</comment>